<keyword evidence="3" id="KW-1185">Reference proteome</keyword>
<dbReference type="InterPro" id="IPR041413">
    <property type="entry name" value="MLTR_LBD"/>
</dbReference>
<dbReference type="Pfam" id="PF13560">
    <property type="entry name" value="HTH_31"/>
    <property type="match status" value="1"/>
</dbReference>
<feature type="domain" description="HTH cro/C1-type" evidence="1">
    <location>
        <begin position="38"/>
        <end position="83"/>
    </location>
</feature>
<dbReference type="InterPro" id="IPR001387">
    <property type="entry name" value="Cro/C1-type_HTH"/>
</dbReference>
<comment type="caution">
    <text evidence="2">The sequence shown here is derived from an EMBL/GenBank/DDBJ whole genome shotgun (WGS) entry which is preliminary data.</text>
</comment>
<evidence type="ECO:0000259" key="1">
    <source>
        <dbReference type="PROSITE" id="PS50943"/>
    </source>
</evidence>
<dbReference type="PROSITE" id="PS50943">
    <property type="entry name" value="HTH_CROC1"/>
    <property type="match status" value="1"/>
</dbReference>
<dbReference type="PANTHER" id="PTHR35010">
    <property type="entry name" value="BLL4672 PROTEIN-RELATED"/>
    <property type="match status" value="1"/>
</dbReference>
<reference evidence="2 3" key="1">
    <citation type="submission" date="2024-03" db="EMBL/GenBank/DDBJ databases">
        <title>Whole genomes of four grape xylem sap localized bacterial endophytes.</title>
        <authorList>
            <person name="Kumar G."/>
            <person name="Savka M.A."/>
        </authorList>
    </citation>
    <scope>NUCLEOTIDE SEQUENCE [LARGE SCALE GENOMIC DNA]</scope>
    <source>
        <strain evidence="2 3">RIT_GXS8</strain>
    </source>
</reference>
<evidence type="ECO:0000313" key="3">
    <source>
        <dbReference type="Proteomes" id="UP001370299"/>
    </source>
</evidence>
<dbReference type="SMART" id="SM00530">
    <property type="entry name" value="HTH_XRE"/>
    <property type="match status" value="1"/>
</dbReference>
<proteinExistence type="predicted"/>
<evidence type="ECO:0000313" key="2">
    <source>
        <dbReference type="EMBL" id="MEK0170654.1"/>
    </source>
</evidence>
<gene>
    <name evidence="2" type="ORF">WMN62_04155</name>
</gene>
<dbReference type="Pfam" id="PF17765">
    <property type="entry name" value="MLTR_LBD"/>
    <property type="match status" value="1"/>
</dbReference>
<dbReference type="SUPFAM" id="SSF47413">
    <property type="entry name" value="lambda repressor-like DNA-binding domains"/>
    <property type="match status" value="1"/>
</dbReference>
<accession>A0ABU8Y7H1</accession>
<dbReference type="EMBL" id="JBBLYY010000024">
    <property type="protein sequence ID" value="MEK0170654.1"/>
    <property type="molecule type" value="Genomic_DNA"/>
</dbReference>
<protein>
    <submittedName>
        <fullName evidence="2">Helix-turn-helix domain-containing protein</fullName>
    </submittedName>
</protein>
<dbReference type="InterPro" id="IPR010982">
    <property type="entry name" value="Lambda_DNA-bd_dom_sf"/>
</dbReference>
<name>A0ABU8Y7H1_9MICO</name>
<organism evidence="2 3">
    <name type="scientific">Curtobacterium citreum</name>
    <dbReference type="NCBI Taxonomy" id="2036"/>
    <lineage>
        <taxon>Bacteria</taxon>
        <taxon>Bacillati</taxon>
        <taxon>Actinomycetota</taxon>
        <taxon>Actinomycetes</taxon>
        <taxon>Micrococcales</taxon>
        <taxon>Microbacteriaceae</taxon>
        <taxon>Curtobacterium</taxon>
    </lineage>
</organism>
<dbReference type="RefSeq" id="WP_340195611.1">
    <property type="nucleotide sequence ID" value="NZ_JBBKAP010000003.1"/>
</dbReference>
<dbReference type="Gene3D" id="3.30.450.180">
    <property type="match status" value="1"/>
</dbReference>
<dbReference type="CDD" id="cd00093">
    <property type="entry name" value="HTH_XRE"/>
    <property type="match status" value="1"/>
</dbReference>
<dbReference type="Proteomes" id="UP001370299">
    <property type="component" value="Unassembled WGS sequence"/>
</dbReference>
<dbReference type="Gene3D" id="1.10.260.40">
    <property type="entry name" value="lambda repressor-like DNA-binding domains"/>
    <property type="match status" value="1"/>
</dbReference>
<sequence length="279" mass="30773">MAIDVRAAELGDFLRARRAELDPAAFGIPADVRRRVPGLRREEVAQAASISVEYYTRIEQGRIAVSAPVLADLADVMRLTNEHRAYLTDLTGKAEAAPPLPSVQAVQPALQRALDDLATTPAFVLGRLTRIIGWNRLGAALITDFGAIPPADRTFIRLLFADPAMRALYADWAEVVELAIAQLRGDSARYPDDPELRRVVDGMTADFPEFREIWAAHAVAGRGTGRKTLRHPVVGTVELDWEILASAMDHDQLIVLWTAEPGSASEERLRRLAERTPDR</sequence>
<dbReference type="PANTHER" id="PTHR35010:SF2">
    <property type="entry name" value="BLL4672 PROTEIN"/>
    <property type="match status" value="1"/>
</dbReference>